<evidence type="ECO:0000259" key="6">
    <source>
        <dbReference type="Pfam" id="PF07731"/>
    </source>
</evidence>
<feature type="compositionally biased region" description="Polar residues" evidence="4">
    <location>
        <begin position="424"/>
        <end position="435"/>
    </location>
</feature>
<proteinExistence type="predicted"/>
<dbReference type="InterPro" id="IPR006376">
    <property type="entry name" value="Cu-R_CopA"/>
</dbReference>
<dbReference type="Gene3D" id="2.60.40.420">
    <property type="entry name" value="Cupredoxins - blue copper proteins"/>
    <property type="match status" value="3"/>
</dbReference>
<dbReference type="InterPro" id="IPR034282">
    <property type="entry name" value="CuRO_2_CopA"/>
</dbReference>
<dbReference type="PANTHER" id="PTHR11709:SF394">
    <property type="entry name" value="FI03373P-RELATED"/>
    <property type="match status" value="1"/>
</dbReference>
<feature type="compositionally biased region" description="Basic and acidic residues" evidence="4">
    <location>
        <begin position="380"/>
        <end position="407"/>
    </location>
</feature>
<feature type="domain" description="Plastocyanin-like" evidence="5">
    <location>
        <begin position="227"/>
        <end position="321"/>
    </location>
</feature>
<dbReference type="InterPro" id="IPR011707">
    <property type="entry name" value="Cu-oxidase-like_N"/>
</dbReference>
<dbReference type="InterPro" id="IPR034279">
    <property type="entry name" value="CuRO_3_CopA"/>
</dbReference>
<feature type="domain" description="Plastocyanin-like" evidence="6">
    <location>
        <begin position="468"/>
        <end position="586"/>
    </location>
</feature>
<dbReference type="InterPro" id="IPR045087">
    <property type="entry name" value="Cu-oxidase_fam"/>
</dbReference>
<evidence type="ECO:0000313" key="9">
    <source>
        <dbReference type="Proteomes" id="UP000182649"/>
    </source>
</evidence>
<evidence type="ECO:0000256" key="3">
    <source>
        <dbReference type="ARBA" id="ARBA00023008"/>
    </source>
</evidence>
<dbReference type="SUPFAM" id="SSF49503">
    <property type="entry name" value="Cupredoxins"/>
    <property type="match status" value="3"/>
</dbReference>
<dbReference type="InterPro" id="IPR034284">
    <property type="entry name" value="CuRO_1_CopA"/>
</dbReference>
<keyword evidence="3" id="KW-0186">Copper</keyword>
<evidence type="ECO:0000256" key="4">
    <source>
        <dbReference type="SAM" id="MobiDB-lite"/>
    </source>
</evidence>
<evidence type="ECO:0000256" key="1">
    <source>
        <dbReference type="ARBA" id="ARBA00022723"/>
    </source>
</evidence>
<dbReference type="AlphaFoldDB" id="A0A1I7HW32"/>
<evidence type="ECO:0000313" key="8">
    <source>
        <dbReference type="EMBL" id="SFU64903.1"/>
    </source>
</evidence>
<name>A0A1I7HW32_9PROT</name>
<sequence length="594" mass="66640">MGALFALDWILPAHARGSAINAVAPTTQLSGDVIDLTIAETPFHVGERVTTAITINGTVPGPLLRLREGQDITLNVTNRLPETSSIHWHGILLPPGMDGVPGVSFPGIEPGTTFRYRFTVKQYGTYWFHSHSGGQEQAGAYGSITIDPAEPDLVRYDREYVIMLSDWSFSSVGSMIGKLKKQPGYFNFQKRTLGDFIRDGMQKGWRATLDDYLMWAQMRMDPTDLADVTSHAYTYLMNGLAPAGNWTGLFRPGERIRLRFIQVGVMTFQDVRIPGLKMTVVQADGQNVQPVEVDEFRMGPAETYDVIVEPQEDRAYTIFAETLDRSGFARGTLAPRPGMSAEIPPQRRRPVRSMADMGMQHMNSMDHGGHNPGNATTGEPETRMQHDMHGDRAGEGLQDSHEMHGRPEILGSKPVKHGPDDHGTGNQSVPDFTQSRLDDPGIGLGGDGRRVLVYTDLKSLRPYPNQREPEREFEIHLTGHMERFMWSFDGKKYSDAKEPIRFRYGERLRWTFVNDTMMEHTMHLHGMWMHLENGAGEYLPRKHTVLVKPAERVSVAITADAPGPWAFHCHLLLHMETGMFRVIEVSDAIPEVKP</sequence>
<dbReference type="GO" id="GO:0042597">
    <property type="term" value="C:periplasmic space"/>
    <property type="evidence" value="ECO:0007669"/>
    <property type="project" value="InterPro"/>
</dbReference>
<dbReference type="Proteomes" id="UP000182649">
    <property type="component" value="Unassembled WGS sequence"/>
</dbReference>
<keyword evidence="1" id="KW-0479">Metal-binding</keyword>
<dbReference type="Pfam" id="PF00394">
    <property type="entry name" value="Cu-oxidase"/>
    <property type="match status" value="1"/>
</dbReference>
<keyword evidence="2" id="KW-0560">Oxidoreductase</keyword>
<feature type="region of interest" description="Disordered" evidence="4">
    <location>
        <begin position="365"/>
        <end position="443"/>
    </location>
</feature>
<dbReference type="PROSITE" id="PS00080">
    <property type="entry name" value="MULTICOPPER_OXIDASE2"/>
    <property type="match status" value="1"/>
</dbReference>
<dbReference type="InterPro" id="IPR001117">
    <property type="entry name" value="Cu-oxidase_2nd"/>
</dbReference>
<dbReference type="GO" id="GO:0016491">
    <property type="term" value="F:oxidoreductase activity"/>
    <property type="evidence" value="ECO:0007669"/>
    <property type="project" value="UniProtKB-KW"/>
</dbReference>
<dbReference type="PROSITE" id="PS00079">
    <property type="entry name" value="MULTICOPPER_OXIDASE1"/>
    <property type="match status" value="1"/>
</dbReference>
<reference evidence="8 9" key="1">
    <citation type="submission" date="2016-10" db="EMBL/GenBank/DDBJ databases">
        <authorList>
            <person name="de Groot N.N."/>
        </authorList>
    </citation>
    <scope>NUCLEOTIDE SEQUENCE [LARGE SCALE GENOMIC DNA]</scope>
    <source>
        <strain evidence="8 9">Nl14</strain>
    </source>
</reference>
<organism evidence="8 9">
    <name type="scientific">Nitrosospira multiformis</name>
    <dbReference type="NCBI Taxonomy" id="1231"/>
    <lineage>
        <taxon>Bacteria</taxon>
        <taxon>Pseudomonadati</taxon>
        <taxon>Pseudomonadota</taxon>
        <taxon>Betaproteobacteria</taxon>
        <taxon>Nitrosomonadales</taxon>
        <taxon>Nitrosomonadaceae</taxon>
        <taxon>Nitrosospira</taxon>
    </lineage>
</organism>
<protein>
    <submittedName>
        <fullName evidence="8">Copper-resistance protein, CopA family</fullName>
    </submittedName>
</protein>
<dbReference type="CDD" id="cd13848">
    <property type="entry name" value="CuRO_1_CopA"/>
    <property type="match status" value="1"/>
</dbReference>
<dbReference type="InterPro" id="IPR008972">
    <property type="entry name" value="Cupredoxin"/>
</dbReference>
<dbReference type="CDD" id="cd13874">
    <property type="entry name" value="CuRO_2_CopA"/>
    <property type="match status" value="1"/>
</dbReference>
<dbReference type="Pfam" id="PF07731">
    <property type="entry name" value="Cu-oxidase_2"/>
    <property type="match status" value="1"/>
</dbReference>
<dbReference type="CDD" id="cd13896">
    <property type="entry name" value="CuRO_3_CopA"/>
    <property type="match status" value="1"/>
</dbReference>
<dbReference type="InterPro" id="IPR002355">
    <property type="entry name" value="Cu_oxidase_Cu_BS"/>
</dbReference>
<evidence type="ECO:0000259" key="7">
    <source>
        <dbReference type="Pfam" id="PF07732"/>
    </source>
</evidence>
<dbReference type="EMBL" id="FPBZ01000012">
    <property type="protein sequence ID" value="SFU64903.1"/>
    <property type="molecule type" value="Genomic_DNA"/>
</dbReference>
<dbReference type="InterPro" id="IPR011706">
    <property type="entry name" value="Cu-oxidase_C"/>
</dbReference>
<evidence type="ECO:0000259" key="5">
    <source>
        <dbReference type="Pfam" id="PF00394"/>
    </source>
</evidence>
<gene>
    <name evidence="8" type="ORF">SAMN05216417_11238</name>
</gene>
<dbReference type="NCBIfam" id="TIGR01480">
    <property type="entry name" value="copper_res_A"/>
    <property type="match status" value="1"/>
</dbReference>
<dbReference type="Pfam" id="PF07732">
    <property type="entry name" value="Cu-oxidase_3"/>
    <property type="match status" value="1"/>
</dbReference>
<accession>A0A1I7HW32</accession>
<dbReference type="InterPro" id="IPR033138">
    <property type="entry name" value="Cu_oxidase_CS"/>
</dbReference>
<evidence type="ECO:0000256" key="2">
    <source>
        <dbReference type="ARBA" id="ARBA00023002"/>
    </source>
</evidence>
<dbReference type="PANTHER" id="PTHR11709">
    <property type="entry name" value="MULTI-COPPER OXIDASE"/>
    <property type="match status" value="1"/>
</dbReference>
<feature type="domain" description="Plastocyanin-like" evidence="7">
    <location>
        <begin position="46"/>
        <end position="149"/>
    </location>
</feature>
<dbReference type="GO" id="GO:0005507">
    <property type="term" value="F:copper ion binding"/>
    <property type="evidence" value="ECO:0007669"/>
    <property type="project" value="InterPro"/>
</dbReference>